<dbReference type="eggNOG" id="COG1028">
    <property type="taxonomic scope" value="Bacteria"/>
</dbReference>
<dbReference type="InterPro" id="IPR020841">
    <property type="entry name" value="PKS_Beta-ketoAc_synthase_dom"/>
</dbReference>
<dbReference type="SMART" id="SM00827">
    <property type="entry name" value="PKS_AT"/>
    <property type="match status" value="1"/>
</dbReference>
<dbReference type="InterPro" id="IPR029058">
    <property type="entry name" value="AB_hydrolase_fold"/>
</dbReference>
<dbReference type="Pfam" id="PF00975">
    <property type="entry name" value="Thioesterase"/>
    <property type="match status" value="1"/>
</dbReference>
<dbReference type="Gene3D" id="3.10.129.110">
    <property type="entry name" value="Polyketide synthase dehydratase"/>
    <property type="match status" value="1"/>
</dbReference>
<dbReference type="InterPro" id="IPR042104">
    <property type="entry name" value="PKS_dehydratase_sf"/>
</dbReference>
<dbReference type="InterPro" id="IPR013968">
    <property type="entry name" value="PKS_KR"/>
</dbReference>
<dbReference type="InterPro" id="IPR036736">
    <property type="entry name" value="ACP-like_sf"/>
</dbReference>
<dbReference type="SMART" id="SM00822">
    <property type="entry name" value="PKS_KR"/>
    <property type="match status" value="1"/>
</dbReference>
<name>M2Z4U9_9PROT</name>
<dbReference type="Pfam" id="PF00698">
    <property type="entry name" value="Acyl_transf_1"/>
    <property type="match status" value="1"/>
</dbReference>
<feature type="region of interest" description="C-terminal hotdog fold" evidence="4">
    <location>
        <begin position="1034"/>
        <end position="1187"/>
    </location>
</feature>
<dbReference type="Pfam" id="PF21089">
    <property type="entry name" value="PKS_DH_N"/>
    <property type="match status" value="1"/>
</dbReference>
<evidence type="ECO:0000313" key="8">
    <source>
        <dbReference type="EMBL" id="EME69375.1"/>
    </source>
</evidence>
<dbReference type="InterPro" id="IPR049551">
    <property type="entry name" value="PKS_DH_C"/>
</dbReference>
<dbReference type="PROSITE" id="PS52019">
    <property type="entry name" value="PKS_MFAS_DH"/>
    <property type="match status" value="1"/>
</dbReference>
<dbReference type="STRING" id="1244869.H261_13828"/>
<gene>
    <name evidence="8" type="ORF">H261_13828</name>
</gene>
<dbReference type="InterPro" id="IPR057326">
    <property type="entry name" value="KR_dom"/>
</dbReference>
<dbReference type="eggNOG" id="COG3321">
    <property type="taxonomic scope" value="Bacteria"/>
</dbReference>
<dbReference type="InterPro" id="IPR016035">
    <property type="entry name" value="Acyl_Trfase/lysoPLipase"/>
</dbReference>
<dbReference type="InterPro" id="IPR036291">
    <property type="entry name" value="NAD(P)-bd_dom_sf"/>
</dbReference>
<dbReference type="Pfam" id="PF00550">
    <property type="entry name" value="PP-binding"/>
    <property type="match status" value="1"/>
</dbReference>
<dbReference type="GO" id="GO:0004312">
    <property type="term" value="F:fatty acid synthase activity"/>
    <property type="evidence" value="ECO:0007669"/>
    <property type="project" value="TreeGrafter"/>
</dbReference>
<dbReference type="InterPro" id="IPR049900">
    <property type="entry name" value="PKS_mFAS_DH"/>
</dbReference>
<dbReference type="InterPro" id="IPR001227">
    <property type="entry name" value="Ac_transferase_dom_sf"/>
</dbReference>
<dbReference type="Gene3D" id="3.40.366.10">
    <property type="entry name" value="Malonyl-Coenzyme A Acyl Carrier Protein, domain 2"/>
    <property type="match status" value="1"/>
</dbReference>
<dbReference type="GO" id="GO:0031177">
    <property type="term" value="F:phosphopantetheine binding"/>
    <property type="evidence" value="ECO:0007669"/>
    <property type="project" value="InterPro"/>
</dbReference>
<evidence type="ECO:0000256" key="1">
    <source>
        <dbReference type="ARBA" id="ARBA00022450"/>
    </source>
</evidence>
<dbReference type="PROSITE" id="PS50075">
    <property type="entry name" value="CARRIER"/>
    <property type="match status" value="1"/>
</dbReference>
<dbReference type="PROSITE" id="PS00606">
    <property type="entry name" value="KS3_1"/>
    <property type="match status" value="1"/>
</dbReference>
<dbReference type="InterPro" id="IPR049552">
    <property type="entry name" value="PKS_DH_N"/>
</dbReference>
<dbReference type="Pfam" id="PF00109">
    <property type="entry name" value="ketoacyl-synt"/>
    <property type="match status" value="1"/>
</dbReference>
<feature type="active site" description="Proton donor; for dehydratase activity" evidence="4">
    <location>
        <position position="1095"/>
    </location>
</feature>
<dbReference type="Gene3D" id="3.30.70.3290">
    <property type="match status" value="1"/>
</dbReference>
<dbReference type="SUPFAM" id="SSF47336">
    <property type="entry name" value="ACP-like"/>
    <property type="match status" value="1"/>
</dbReference>
<dbReference type="InterPro" id="IPR014043">
    <property type="entry name" value="Acyl_transferase_dom"/>
</dbReference>
<dbReference type="InterPro" id="IPR018201">
    <property type="entry name" value="Ketoacyl_synth_AS"/>
</dbReference>
<feature type="domain" description="Carrier" evidence="5">
    <location>
        <begin position="1692"/>
        <end position="1768"/>
    </location>
</feature>
<dbReference type="InterPro" id="IPR014030">
    <property type="entry name" value="Ketoacyl_synth_N"/>
</dbReference>
<dbReference type="GO" id="GO:0006633">
    <property type="term" value="P:fatty acid biosynthetic process"/>
    <property type="evidence" value="ECO:0007669"/>
    <property type="project" value="InterPro"/>
</dbReference>
<dbReference type="CDD" id="cd08955">
    <property type="entry name" value="KR_2_FAS_SDR_x"/>
    <property type="match status" value="1"/>
</dbReference>
<evidence type="ECO:0000259" key="5">
    <source>
        <dbReference type="PROSITE" id="PS50075"/>
    </source>
</evidence>
<dbReference type="SMART" id="SM00825">
    <property type="entry name" value="PKS_KS"/>
    <property type="match status" value="1"/>
</dbReference>
<evidence type="ECO:0000259" key="6">
    <source>
        <dbReference type="PROSITE" id="PS52004"/>
    </source>
</evidence>
<dbReference type="GO" id="GO:0004315">
    <property type="term" value="F:3-oxoacyl-[acyl-carrier-protein] synthase activity"/>
    <property type="evidence" value="ECO:0007669"/>
    <property type="project" value="InterPro"/>
</dbReference>
<evidence type="ECO:0000256" key="2">
    <source>
        <dbReference type="ARBA" id="ARBA00022553"/>
    </source>
</evidence>
<proteinExistence type="predicted"/>
<dbReference type="InterPro" id="IPR020806">
    <property type="entry name" value="PKS_PP-bd"/>
</dbReference>
<dbReference type="Gene3D" id="3.40.50.720">
    <property type="entry name" value="NAD(P)-binding Rossmann-like Domain"/>
    <property type="match status" value="1"/>
</dbReference>
<dbReference type="Gene3D" id="3.40.47.10">
    <property type="match status" value="1"/>
</dbReference>
<evidence type="ECO:0000313" key="9">
    <source>
        <dbReference type="Proteomes" id="UP000011744"/>
    </source>
</evidence>
<feature type="domain" description="PKS/mFAS DH" evidence="7">
    <location>
        <begin position="891"/>
        <end position="1187"/>
    </location>
</feature>
<dbReference type="InterPro" id="IPR014031">
    <property type="entry name" value="Ketoacyl_synth_C"/>
</dbReference>
<dbReference type="InterPro" id="IPR016039">
    <property type="entry name" value="Thiolase-like"/>
</dbReference>
<dbReference type="InterPro" id="IPR020807">
    <property type="entry name" value="PKS_DH"/>
</dbReference>
<dbReference type="Pfam" id="PF08659">
    <property type="entry name" value="KR"/>
    <property type="match status" value="1"/>
</dbReference>
<dbReference type="PANTHER" id="PTHR43775">
    <property type="entry name" value="FATTY ACID SYNTHASE"/>
    <property type="match status" value="1"/>
</dbReference>
<accession>M2Z4U9</accession>
<dbReference type="SUPFAM" id="SSF52151">
    <property type="entry name" value="FabD/lysophospholipase-like"/>
    <property type="match status" value="1"/>
</dbReference>
<reference evidence="8 9" key="1">
    <citation type="journal article" date="2014" name="Genome Announc.">
        <title>Draft Genome Sequence of Magnetospirillum sp. Strain SO-1, a Freshwater Magnetotactic Bacterium Isolated from the Ol'khovka River, Russia.</title>
        <authorList>
            <person name="Grouzdev D.S."/>
            <person name="Dziuba M.V."/>
            <person name="Sukhacheva M.S."/>
            <person name="Mardanov A.V."/>
            <person name="Beletskiy A.V."/>
            <person name="Kuznetsov B.B."/>
            <person name="Skryabin K.G."/>
        </authorList>
    </citation>
    <scope>NUCLEOTIDE SEQUENCE [LARGE SCALE GENOMIC DNA]</scope>
    <source>
        <strain evidence="8 9">SO-1</strain>
    </source>
</reference>
<sequence>MAQPGGIAIIGIACRLAGASDWRQFWTNLCDGTESLTRFSDAELLAAGVPAEQIRDPHYVKAGYVLDGHDRFDAGFFGYSPHEARLIDPQQRHLLEVAWETFEDAGYPPGRGHGPVAVYATTGTVVTNYMMNALSGHPDARYGGTASQLHFGNDKDYASTRISFKLDLSGPSLNVQAACSTSLVMIDLACKAIRDGDCSMALAAAATVRVPQRAGYVAVKGSIFSPDGHIRTFDANAGGTAFSSGVVAVLLKDVRQALDDGDNIYAVIRGSAVNNDGGRKPSYTVTSTEAQGEVLGKALAQAGFPPATIGYVECHGTGTSVGDPKELAALKRAFPGCAGGPPCPIGSAKPNVGHAENASGLVSLVKTALMLRDGVVPPNVNFSTLNLLLKLETTSFLINTEKLPWRPETQPRRALINALGMGGTNAAVAVEEAPAAPPASGRPRRPRHLFLLSARTVPALDALVGRYREVAAGDPAMDLGDVCHTLAAGRAHFAHRFAVTVESWAELRDRLAAYRPEQAGRVPDTPRRVAFLYSGQGSQFAGMGRSLYRSEPVFRESLDRVAAALAPHLGGSILDVLFSEGEGGASIHRTEHTQPALFAVQVALADCLGAWGIRPMAVAGHSIGEFAAACLAGALSLDQAARLVAERGRLMGALPEGGAMAAVFADEGTVRAALAGYPAGTIDVAAVNGPRNTVISGQAETVGAVLAALDGQGVAARRLTVSHAFHSALMAPALDGLAQAAAGAGARPSSVPWVSTLTGQTMATAPDAEYWYRQAREAVRFADAAATLAGMGITEYLEIGPGSGLLALAQDGVAGGDLAWLPTLGKAGDEGRTLLDSLAGLHRRGVAVDWRCFDAPFRSRRLSLPTYAFQHERFWLEAEASPRRPAVSPDGELAGHRRPSPLAVQQFDATYGRARLPWLGDHRVHESMVLPVAAGLTAALGAARHSLGAAALEVVDVAQDDILALADDEERPVCLLVEPGDGERAGFTLTSLGAGEGAWRTHLRGVVQKIAPERERGRGGGNGFDAKRIQRRCATSLKASAYYAGLKGLGLGYGPAFRGIESLWRGEGEALARVRLPDCVDPPATGGYPPPALLDACLHLYPAVIDALGDFSRPPPAGAALPLPVAMERFRMVPSAARDLWCHVKRRAAAGHGGHTVVDVEARDLDGTLVAGFEGVTLKPLPPAMFRPAGHRPDESGLYQLRWEEEAAPAAAGGGPAAWLLLGGDGDGTGPALAAALGAEGAVVRRVVSADVPATPEVMGELLRSFAAPAGRRPAGIVHLCGLDAAGQAQTDETAQRRVLGTALALAGILAGERGLFQAGARLWLVTRNAVAASADDPPAEILQAGLWGFGRSLAVEMPALWGGLIDLEAGDDGVAPLAARLARPDRETQSAFRRGRHLVARLAAIAPPEPPAPPESGGTYVVTGGLGAIGRRVAEWLARSRKAEVLVLVGRQGGKAADAAAVTRAIEAIGARVVIVKADMGDRADVRRLMRRVGALGPPLRGIYHSAGLVDDGMVEGMDWAQFRRVLAPKLDGAWWLHEASRDAGPCDFVLFSSVLSLLGSAGQANYTAANACLDALAAHRRSLGLPALAVNWGPWAEAGMAGGLDERAQAVWQARGLSFISSETGGRAFDLLFGGGLGQVAVAQVDWTAFIGQFAETPPLLAHLQGKVGAGPAAGLVELRASLASGSPARRRAALTAFLRQQVTAALGLSEPIEPGRPLREVGLDSLMAVTLTNRIEAAAGLLIPTFNLIRGPSIDQLIDELWPDTAGEPASIPEAEAEGAAGAVERDGWLVTIVGPEKPRARLFCFPFAGGGSATFRSWGPAMDPAIEVIAVEPPGRLTRIAEEPERDLERWVDRLMAAMDGKLDLPFAFFGHCLGSLTLYEATCRLMERAGVKPSHLFCSGARAPDRLKAVGPFETSLMRRLARMPGYRPDRPPYRQPGPIFAEIVRHFDIAASEHLLADPELRRLMLPAVRADFEMASTYRYRRRTPLDVPITCFVAIGDIFVSREDILGWGRFTNRQLQILMREGTHYSIIEDEAFIQRVISRELSRPAS</sequence>
<dbReference type="InterPro" id="IPR050091">
    <property type="entry name" value="PKS_NRPS_Biosynth_Enz"/>
</dbReference>
<feature type="region of interest" description="N-terminal hotdog fold" evidence="4">
    <location>
        <begin position="891"/>
        <end position="1014"/>
    </location>
</feature>
<dbReference type="Pfam" id="PF22621">
    <property type="entry name" value="CurL-like_PKS_C"/>
    <property type="match status" value="1"/>
</dbReference>
<dbReference type="PANTHER" id="PTHR43775:SF51">
    <property type="entry name" value="INACTIVE PHENOLPHTHIOCEROL SYNTHESIS POLYKETIDE SYNTHASE TYPE I PKS1-RELATED"/>
    <property type="match status" value="1"/>
</dbReference>
<dbReference type="InterPro" id="IPR001031">
    <property type="entry name" value="Thioesterase"/>
</dbReference>
<dbReference type="EMBL" id="AONQ01000036">
    <property type="protein sequence ID" value="EME69375.1"/>
    <property type="molecule type" value="Genomic_DNA"/>
</dbReference>
<evidence type="ECO:0000256" key="4">
    <source>
        <dbReference type="PROSITE-ProRule" id="PRU01363"/>
    </source>
</evidence>
<dbReference type="InterPro" id="IPR016036">
    <property type="entry name" value="Malonyl_transacylase_ACP-bd"/>
</dbReference>
<dbReference type="Proteomes" id="UP000011744">
    <property type="component" value="Unassembled WGS sequence"/>
</dbReference>
<dbReference type="PROSITE" id="PS00012">
    <property type="entry name" value="PHOSPHOPANTETHEINE"/>
    <property type="match status" value="1"/>
</dbReference>
<dbReference type="SUPFAM" id="SSF55048">
    <property type="entry name" value="Probable ACP-binding domain of malonyl-CoA ACP transacylase"/>
    <property type="match status" value="1"/>
</dbReference>
<evidence type="ECO:0000259" key="7">
    <source>
        <dbReference type="PROSITE" id="PS52019"/>
    </source>
</evidence>
<dbReference type="SMART" id="SM00826">
    <property type="entry name" value="PKS_DH"/>
    <property type="match status" value="1"/>
</dbReference>
<dbReference type="SMART" id="SM00823">
    <property type="entry name" value="PKS_PP"/>
    <property type="match status" value="1"/>
</dbReference>
<comment type="caution">
    <text evidence="8">The sequence shown here is derived from an EMBL/GenBank/DDBJ whole genome shotgun (WGS) entry which is preliminary data.</text>
</comment>
<dbReference type="InterPro" id="IPR009081">
    <property type="entry name" value="PP-bd_ACP"/>
</dbReference>
<keyword evidence="2" id="KW-0597">Phosphoprotein</keyword>
<dbReference type="InterPro" id="IPR006162">
    <property type="entry name" value="Ppantetheine_attach_site"/>
</dbReference>
<dbReference type="SUPFAM" id="SSF53474">
    <property type="entry name" value="alpha/beta-Hydrolases"/>
    <property type="match status" value="1"/>
</dbReference>
<dbReference type="PATRIC" id="fig|1244869.3.peg.2788"/>
<feature type="active site" description="Proton acceptor; for dehydratase activity" evidence="4">
    <location>
        <position position="922"/>
    </location>
</feature>
<dbReference type="SUPFAM" id="SSF51735">
    <property type="entry name" value="NAD(P)-binding Rossmann-fold domains"/>
    <property type="match status" value="2"/>
</dbReference>
<protein>
    <submittedName>
        <fullName evidence="8">Phenolpthiocerol synthesis polyketide synthase ppsA</fullName>
    </submittedName>
</protein>
<keyword evidence="9" id="KW-1185">Reference proteome</keyword>
<dbReference type="Pfam" id="PF14765">
    <property type="entry name" value="PS-DH"/>
    <property type="match status" value="1"/>
</dbReference>
<keyword evidence="3" id="KW-0808">Transferase</keyword>
<dbReference type="Pfam" id="PF02801">
    <property type="entry name" value="Ketoacyl-synt_C"/>
    <property type="match status" value="1"/>
</dbReference>
<dbReference type="Gene3D" id="3.40.50.1820">
    <property type="entry name" value="alpha/beta hydrolase"/>
    <property type="match status" value="1"/>
</dbReference>
<dbReference type="CDD" id="cd00833">
    <property type="entry name" value="PKS"/>
    <property type="match status" value="1"/>
</dbReference>
<feature type="domain" description="Ketosynthase family 3 (KS3)" evidence="6">
    <location>
        <begin position="4"/>
        <end position="432"/>
    </location>
</feature>
<dbReference type="Gene3D" id="1.10.1200.10">
    <property type="entry name" value="ACP-like"/>
    <property type="match status" value="1"/>
</dbReference>
<organism evidence="8 9">
    <name type="scientific">Paramagnetospirillum caucaseum</name>
    <dbReference type="NCBI Taxonomy" id="1244869"/>
    <lineage>
        <taxon>Bacteria</taxon>
        <taxon>Pseudomonadati</taxon>
        <taxon>Pseudomonadota</taxon>
        <taxon>Alphaproteobacteria</taxon>
        <taxon>Rhodospirillales</taxon>
        <taxon>Magnetospirillaceae</taxon>
        <taxon>Paramagnetospirillum</taxon>
    </lineage>
</organism>
<evidence type="ECO:0000256" key="3">
    <source>
        <dbReference type="ARBA" id="ARBA00022679"/>
    </source>
</evidence>
<keyword evidence="1" id="KW-0596">Phosphopantetheine</keyword>
<dbReference type="SUPFAM" id="SSF53901">
    <property type="entry name" value="Thiolase-like"/>
    <property type="match status" value="1"/>
</dbReference>
<dbReference type="RefSeq" id="WP_008618542.1">
    <property type="nucleotide sequence ID" value="NZ_AONQ01000036.1"/>
</dbReference>
<dbReference type="PROSITE" id="PS52004">
    <property type="entry name" value="KS3_2"/>
    <property type="match status" value="1"/>
</dbReference>